<gene>
    <name evidence="2" type="primary">ORF5038</name>
</gene>
<feature type="region of interest" description="Disordered" evidence="1">
    <location>
        <begin position="1"/>
        <end position="106"/>
    </location>
</feature>
<protein>
    <recommendedName>
        <fullName evidence="3">PH domain-containing protein</fullName>
    </recommendedName>
</protein>
<evidence type="ECO:0000256" key="1">
    <source>
        <dbReference type="SAM" id="MobiDB-lite"/>
    </source>
</evidence>
<reference evidence="2" key="1">
    <citation type="submission" date="2014-12" db="EMBL/GenBank/DDBJ databases">
        <title>Insight into the proteome of Arion vulgaris.</title>
        <authorList>
            <person name="Aradska J."/>
            <person name="Bulat T."/>
            <person name="Smidak R."/>
            <person name="Sarate P."/>
            <person name="Gangsoo J."/>
            <person name="Sialana F."/>
            <person name="Bilban M."/>
            <person name="Lubec G."/>
        </authorList>
    </citation>
    <scope>NUCLEOTIDE SEQUENCE</scope>
    <source>
        <tissue evidence="2">Skin</tissue>
    </source>
</reference>
<feature type="compositionally biased region" description="Basic and acidic residues" evidence="1">
    <location>
        <begin position="14"/>
        <end position="23"/>
    </location>
</feature>
<evidence type="ECO:0000313" key="2">
    <source>
        <dbReference type="EMBL" id="CEK48745.1"/>
    </source>
</evidence>
<name>A0A0B6XZN2_9EUPU</name>
<dbReference type="Gene3D" id="2.30.29.30">
    <property type="entry name" value="Pleckstrin-homology domain (PH domain)/Phosphotyrosine-binding domain (PTB)"/>
    <property type="match status" value="1"/>
</dbReference>
<proteinExistence type="predicted"/>
<evidence type="ECO:0008006" key="3">
    <source>
        <dbReference type="Google" id="ProtNLM"/>
    </source>
</evidence>
<dbReference type="AlphaFoldDB" id="A0A0B6XZN2"/>
<dbReference type="InterPro" id="IPR011993">
    <property type="entry name" value="PH-like_dom_sf"/>
</dbReference>
<feature type="compositionally biased region" description="Low complexity" evidence="1">
    <location>
        <begin position="88"/>
        <end position="98"/>
    </location>
</feature>
<feature type="non-terminal residue" evidence="2">
    <location>
        <position position="365"/>
    </location>
</feature>
<sequence length="365" mass="40890">EEILDFVTDLLVSDDEKLQKKSDEDEEISQSQTDESLSSMKFKCQSQISMTSIKSTGSSLSNMTRSSVDDGEQNESDNTGPAGDSRNRSSSQTSSTTNHPQTLPFSSMMSAKKVSMYTKSPSPSYVPTGDIIPLMTLTVAQPRLYWKWLDATSCVIDDPSTVEWLSNTFKESETKKKVLKIAKQLREDVMKKLQDRNKREVLKFKDIEQAVKRTTWVKKAGMQIYFYGRKCRWIPCHVELEQGITNLSEGSLTVHYLHKAKQKNLQISLSEMSCVKTCSDPDTPSGFVVYTPETIIIHQPLVLKASSENEAAEWIGCLGTANAVLWNMNCTITPGAIWSCTFIGDVFISSITSTLKHLSDLCWSQ</sequence>
<accession>A0A0B6XZN2</accession>
<organism evidence="2">
    <name type="scientific">Arion vulgaris</name>
    <dbReference type="NCBI Taxonomy" id="1028688"/>
    <lineage>
        <taxon>Eukaryota</taxon>
        <taxon>Metazoa</taxon>
        <taxon>Spiralia</taxon>
        <taxon>Lophotrochozoa</taxon>
        <taxon>Mollusca</taxon>
        <taxon>Gastropoda</taxon>
        <taxon>Heterobranchia</taxon>
        <taxon>Euthyneura</taxon>
        <taxon>Panpulmonata</taxon>
        <taxon>Eupulmonata</taxon>
        <taxon>Stylommatophora</taxon>
        <taxon>Helicina</taxon>
        <taxon>Arionoidea</taxon>
        <taxon>Arionidae</taxon>
        <taxon>Arion</taxon>
    </lineage>
</organism>
<feature type="non-terminal residue" evidence="2">
    <location>
        <position position="1"/>
    </location>
</feature>
<feature type="compositionally biased region" description="Polar residues" evidence="1">
    <location>
        <begin position="29"/>
        <end position="66"/>
    </location>
</feature>
<dbReference type="SUPFAM" id="SSF50729">
    <property type="entry name" value="PH domain-like"/>
    <property type="match status" value="1"/>
</dbReference>
<dbReference type="EMBL" id="HACG01001880">
    <property type="protein sequence ID" value="CEK48745.1"/>
    <property type="molecule type" value="Transcribed_RNA"/>
</dbReference>